<evidence type="ECO:0008006" key="3">
    <source>
        <dbReference type="Google" id="ProtNLM"/>
    </source>
</evidence>
<evidence type="ECO:0000313" key="1">
    <source>
        <dbReference type="EMBL" id="KAL1522376.1"/>
    </source>
</evidence>
<gene>
    <name evidence="1" type="ORF">AB1Y20_017367</name>
</gene>
<dbReference type="Proteomes" id="UP001515480">
    <property type="component" value="Unassembled WGS sequence"/>
</dbReference>
<name>A0AB34JNY3_PRYPA</name>
<organism evidence="1 2">
    <name type="scientific">Prymnesium parvum</name>
    <name type="common">Toxic golden alga</name>
    <dbReference type="NCBI Taxonomy" id="97485"/>
    <lineage>
        <taxon>Eukaryota</taxon>
        <taxon>Haptista</taxon>
        <taxon>Haptophyta</taxon>
        <taxon>Prymnesiophyceae</taxon>
        <taxon>Prymnesiales</taxon>
        <taxon>Prymnesiaceae</taxon>
        <taxon>Prymnesium</taxon>
    </lineage>
</organism>
<keyword evidence="2" id="KW-1185">Reference proteome</keyword>
<proteinExistence type="predicted"/>
<accession>A0AB34JNY3</accession>
<protein>
    <recommendedName>
        <fullName evidence="3">KIF-binding protein</fullName>
    </recommendedName>
</protein>
<sequence>MQGALSPGVVYTYAPAPQIEGSETAASEECLRLPRPLLARRRHADASLRRAMRASWIDPALARGDCRRAAPTFSALQDAQGMAGVFTAYAETLCADTHLAEEAGAVGISHCGKARQAYLQSAALYGELLNYPELYSLPRQKPLHEALDAVEARKPLTWAAESIAYASMDAHMSAEYGE</sequence>
<evidence type="ECO:0000313" key="2">
    <source>
        <dbReference type="Proteomes" id="UP001515480"/>
    </source>
</evidence>
<reference evidence="1 2" key="1">
    <citation type="journal article" date="2024" name="Science">
        <title>Giant polyketide synthase enzymes in the biosynthesis of giant marine polyether toxins.</title>
        <authorList>
            <person name="Fallon T.R."/>
            <person name="Shende V.V."/>
            <person name="Wierzbicki I.H."/>
            <person name="Pendleton A.L."/>
            <person name="Watervoot N.F."/>
            <person name="Auber R.P."/>
            <person name="Gonzalez D.J."/>
            <person name="Wisecaver J.H."/>
            <person name="Moore B.S."/>
        </authorList>
    </citation>
    <scope>NUCLEOTIDE SEQUENCE [LARGE SCALE GENOMIC DNA]</scope>
    <source>
        <strain evidence="1 2">12B1</strain>
    </source>
</reference>
<dbReference type="AlphaFoldDB" id="A0AB34JNY3"/>
<comment type="caution">
    <text evidence="1">The sequence shown here is derived from an EMBL/GenBank/DDBJ whole genome shotgun (WGS) entry which is preliminary data.</text>
</comment>
<dbReference type="EMBL" id="JBGBPQ010000006">
    <property type="protein sequence ID" value="KAL1522376.1"/>
    <property type="molecule type" value="Genomic_DNA"/>
</dbReference>